<dbReference type="Proteomes" id="UP001642540">
    <property type="component" value="Unassembled WGS sequence"/>
</dbReference>
<dbReference type="InterPro" id="IPR032675">
    <property type="entry name" value="LRR_dom_sf"/>
</dbReference>
<keyword evidence="2" id="KW-1185">Reference proteome</keyword>
<evidence type="ECO:0008006" key="3">
    <source>
        <dbReference type="Google" id="ProtNLM"/>
    </source>
</evidence>
<protein>
    <recommendedName>
        <fullName evidence="3">F-box domain-containing protein</fullName>
    </recommendedName>
</protein>
<accession>A0ABP1RMB8</accession>
<gene>
    <name evidence="1" type="ORF">ODALV1_LOCUS23886</name>
</gene>
<proteinExistence type="predicted"/>
<dbReference type="Gene3D" id="3.80.10.10">
    <property type="entry name" value="Ribonuclease Inhibitor"/>
    <property type="match status" value="1"/>
</dbReference>
<evidence type="ECO:0000313" key="1">
    <source>
        <dbReference type="EMBL" id="CAL8130793.1"/>
    </source>
</evidence>
<name>A0ABP1RMB8_9HEXA</name>
<reference evidence="1 2" key="1">
    <citation type="submission" date="2024-08" db="EMBL/GenBank/DDBJ databases">
        <authorList>
            <person name="Cucini C."/>
            <person name="Frati F."/>
        </authorList>
    </citation>
    <scope>NUCLEOTIDE SEQUENCE [LARGE SCALE GENOMIC DNA]</scope>
</reference>
<evidence type="ECO:0000313" key="2">
    <source>
        <dbReference type="Proteomes" id="UP001642540"/>
    </source>
</evidence>
<organism evidence="1 2">
    <name type="scientific">Orchesella dallaii</name>
    <dbReference type="NCBI Taxonomy" id="48710"/>
    <lineage>
        <taxon>Eukaryota</taxon>
        <taxon>Metazoa</taxon>
        <taxon>Ecdysozoa</taxon>
        <taxon>Arthropoda</taxon>
        <taxon>Hexapoda</taxon>
        <taxon>Collembola</taxon>
        <taxon>Entomobryomorpha</taxon>
        <taxon>Entomobryoidea</taxon>
        <taxon>Orchesellidae</taxon>
        <taxon>Orchesellinae</taxon>
        <taxon>Orchesella</taxon>
    </lineage>
</organism>
<sequence length="557" mass="65060">MASSNGSGDFSSKMEEPEHPLLNFVVLRVLFDHASFEEFNNYRSVCKTWWDVSLRRWRKDSTVTFRDGPVELLTSVEKFMIFWKVSQLLPDQSYLDKYPFKKYCLRGWNIDMENDATFLFWKKLGATMSHLEMRGCKFDSLQDFRTILFGSVPKLEVLHYNLTVCSIPAVNQRSLGWNGELIARGINENLREFKYTIDKTLPTELAVSLEEFFCHMPNMKALVFNPVGDNYEAHRPWDLNTLLEAIQSIRASHNIRIQLQSLNLVEQRNFWLLQHHYNLLRTLRFPLTSLSLVHEGESTTQQVLFQQIIGLHCQTLRKIYLVRVDYTRDVFEHSPFKEQFDSLQELIIFGGCPSRSLEFLEFTPKLRRLLVVDNIYSDRELLDDAAPYLSINKEEIQNLRNKGRLHYDMREDLIGNTNFANLKTCPCLEEFVYKQGGLSCTPLQVRNLTKLMPNLKVVQIGLSSPGFKIACEGWKNLEVLLVGPWRIEVEHCGFSENITKLKHLRYFAMAWGIFWNCDDGYELCEQSIVEGLLKCQRLEKIWVVCSEKVITNKYIHA</sequence>
<dbReference type="EMBL" id="CAXLJM020000085">
    <property type="protein sequence ID" value="CAL8130793.1"/>
    <property type="molecule type" value="Genomic_DNA"/>
</dbReference>
<comment type="caution">
    <text evidence="1">The sequence shown here is derived from an EMBL/GenBank/DDBJ whole genome shotgun (WGS) entry which is preliminary data.</text>
</comment>